<evidence type="ECO:0000313" key="3">
    <source>
        <dbReference type="EMBL" id="MEL0616499.1"/>
    </source>
</evidence>
<protein>
    <submittedName>
        <fullName evidence="3">ABC transporter substrate-binding protein</fullName>
    </submittedName>
</protein>
<dbReference type="RefSeq" id="WP_289863158.1">
    <property type="nucleotide sequence ID" value="NZ_CP173426.1"/>
</dbReference>
<dbReference type="Pfam" id="PF04069">
    <property type="entry name" value="OpuAC"/>
    <property type="match status" value="1"/>
</dbReference>
<dbReference type="InterPro" id="IPR017783">
    <property type="entry name" value="ABC_choline_sub-bd"/>
</dbReference>
<accession>A0ABU9GFT3</accession>
<name>A0ABU9GFT3_COBMA</name>
<feature type="domain" description="ABC-type glycine betaine transport system substrate-binding" evidence="2">
    <location>
        <begin position="41"/>
        <end position="295"/>
    </location>
</feature>
<reference evidence="3 4" key="1">
    <citation type="submission" date="2024-02" db="EMBL/GenBank/DDBJ databases">
        <title>Bacteria isolated from the canopy kelp, Nereocystis luetkeana.</title>
        <authorList>
            <person name="Pfister C.A."/>
            <person name="Younker I.T."/>
            <person name="Light S.H."/>
        </authorList>
    </citation>
    <scope>NUCLEOTIDE SEQUENCE [LARGE SCALE GENOMIC DNA]</scope>
    <source>
        <strain evidence="3 4">TI.5.07</strain>
    </source>
</reference>
<proteinExistence type="predicted"/>
<keyword evidence="1" id="KW-0732">Signal</keyword>
<dbReference type="SUPFAM" id="SSF53850">
    <property type="entry name" value="Periplasmic binding protein-like II"/>
    <property type="match status" value="1"/>
</dbReference>
<feature type="chain" id="PRO_5046238170" evidence="1">
    <location>
        <begin position="37"/>
        <end position="329"/>
    </location>
</feature>
<sequence length="329" mass="35434">MSSPFTKSHLMKPLPLRMALAGSGLLLATLSAPASAAEDASVVFAAPPWPGVTMKTEIASEIFEALGYSPTTRQLGAQITYEGISLGEVDVYLAAWLPGQSTMYNAAMEKGAMVDLGNNVNGARANFAVPRYVAEAGVTSLNDVDKPEFADKFDKTIYSIEIGSGSSEIANRAVDEDIYGLGDWDLKESSTAGMLGTVANAIKRDEWVMFVGWTPHWMGVEYDMVFLEDPKDLWGPGGGASDVKTLANKKWSEAHPNATVFLDQIAFTSEEQSELIYGFGKEERPQEEVAGTWMKANPAKVKGWLEGVTTRDGEPAWPAVQKALGLPDA</sequence>
<dbReference type="Gene3D" id="3.40.190.10">
    <property type="entry name" value="Periplasmic binding protein-like II"/>
    <property type="match status" value="1"/>
</dbReference>
<dbReference type="Gene3D" id="3.40.190.100">
    <property type="entry name" value="Glycine betaine-binding periplasmic protein, domain 2"/>
    <property type="match status" value="1"/>
</dbReference>
<feature type="signal peptide" evidence="1">
    <location>
        <begin position="1"/>
        <end position="36"/>
    </location>
</feature>
<dbReference type="InterPro" id="IPR007210">
    <property type="entry name" value="ABC_Gly_betaine_transp_sub-bd"/>
</dbReference>
<comment type="caution">
    <text evidence="3">The sequence shown here is derived from an EMBL/GenBank/DDBJ whole genome shotgun (WGS) entry which is preliminary data.</text>
</comment>
<organism evidence="3 4">
    <name type="scientific">Cobetia marina</name>
    <name type="common">Deleya marina</name>
    <dbReference type="NCBI Taxonomy" id="28258"/>
    <lineage>
        <taxon>Bacteria</taxon>
        <taxon>Pseudomonadati</taxon>
        <taxon>Pseudomonadota</taxon>
        <taxon>Gammaproteobacteria</taxon>
        <taxon>Oceanospirillales</taxon>
        <taxon>Halomonadaceae</taxon>
        <taxon>Cobetia</taxon>
    </lineage>
</organism>
<gene>
    <name evidence="3" type="ORF">V6243_06610</name>
</gene>
<evidence type="ECO:0000259" key="2">
    <source>
        <dbReference type="Pfam" id="PF04069"/>
    </source>
</evidence>
<dbReference type="EMBL" id="JBAKAP010000005">
    <property type="protein sequence ID" value="MEL0616499.1"/>
    <property type="molecule type" value="Genomic_DNA"/>
</dbReference>
<evidence type="ECO:0000256" key="1">
    <source>
        <dbReference type="SAM" id="SignalP"/>
    </source>
</evidence>
<keyword evidence="4" id="KW-1185">Reference proteome</keyword>
<dbReference type="Proteomes" id="UP001378242">
    <property type="component" value="Unassembled WGS sequence"/>
</dbReference>
<dbReference type="CDD" id="cd13640">
    <property type="entry name" value="PBP2_ChoX"/>
    <property type="match status" value="1"/>
</dbReference>
<evidence type="ECO:0000313" key="4">
    <source>
        <dbReference type="Proteomes" id="UP001378242"/>
    </source>
</evidence>